<keyword evidence="2" id="KW-1185">Reference proteome</keyword>
<protein>
    <submittedName>
        <fullName evidence="1">Uncharacterized protein</fullName>
    </submittedName>
</protein>
<name>A0A975BPI9_9BACT</name>
<sequence length="82" mass="9679">MLRYLSDLGKYRADKASQAFYFLDISYLRTYIRNFIDFIGNKKHRSKPDIRIAKLAVWQYSSIGVLPNCKFDTPDCLAAYFR</sequence>
<organism evidence="1 2">
    <name type="scientific">Desulfonema magnum</name>
    <dbReference type="NCBI Taxonomy" id="45655"/>
    <lineage>
        <taxon>Bacteria</taxon>
        <taxon>Pseudomonadati</taxon>
        <taxon>Thermodesulfobacteriota</taxon>
        <taxon>Desulfobacteria</taxon>
        <taxon>Desulfobacterales</taxon>
        <taxon>Desulfococcaceae</taxon>
        <taxon>Desulfonema</taxon>
    </lineage>
</organism>
<dbReference type="AlphaFoldDB" id="A0A975BPI9"/>
<proteinExistence type="predicted"/>
<evidence type="ECO:0000313" key="1">
    <source>
        <dbReference type="EMBL" id="QTA88809.1"/>
    </source>
</evidence>
<dbReference type="EMBL" id="CP061800">
    <property type="protein sequence ID" value="QTA88809.1"/>
    <property type="molecule type" value="Genomic_DNA"/>
</dbReference>
<dbReference type="KEGG" id="dmm:dnm_048560"/>
<accession>A0A975BPI9</accession>
<dbReference type="Proteomes" id="UP000663722">
    <property type="component" value="Chromosome"/>
</dbReference>
<evidence type="ECO:0000313" key="2">
    <source>
        <dbReference type="Proteomes" id="UP000663722"/>
    </source>
</evidence>
<reference evidence="1" key="1">
    <citation type="journal article" date="2021" name="Microb. Physiol.">
        <title>Proteogenomic Insights into the Physiology of Marine, Sulfate-Reducing, Filamentous Desulfonema limicola and Desulfonema magnum.</title>
        <authorList>
            <person name="Schnaars V."/>
            <person name="Wohlbrand L."/>
            <person name="Scheve S."/>
            <person name="Hinrichs C."/>
            <person name="Reinhardt R."/>
            <person name="Rabus R."/>
        </authorList>
    </citation>
    <scope>NUCLEOTIDE SEQUENCE</scope>
    <source>
        <strain evidence="1">4be13</strain>
    </source>
</reference>
<gene>
    <name evidence="1" type="ORF">dnm_048560</name>
</gene>